<keyword evidence="3" id="KW-1185">Reference proteome</keyword>
<evidence type="ECO:0000313" key="3">
    <source>
        <dbReference type="Proteomes" id="UP000222056"/>
    </source>
</evidence>
<gene>
    <name evidence="2" type="ORF">SAMN02745716_0051</name>
</gene>
<evidence type="ECO:0000313" key="2">
    <source>
        <dbReference type="EMBL" id="SEH10204.1"/>
    </source>
</evidence>
<dbReference type="Proteomes" id="UP000222056">
    <property type="component" value="Unassembled WGS sequence"/>
</dbReference>
<dbReference type="InterPro" id="IPR013783">
    <property type="entry name" value="Ig-like_fold"/>
</dbReference>
<feature type="signal peptide" evidence="1">
    <location>
        <begin position="1"/>
        <end position="23"/>
    </location>
</feature>
<keyword evidence="1" id="KW-0732">Signal</keyword>
<dbReference type="OrthoDB" id="5241786at2"/>
<dbReference type="RefSeq" id="WP_093115148.1">
    <property type="nucleotide sequence ID" value="NZ_FNWJ01000001.1"/>
</dbReference>
<feature type="chain" id="PRO_5013655760" evidence="1">
    <location>
        <begin position="24"/>
        <end position="327"/>
    </location>
</feature>
<evidence type="ECO:0000256" key="1">
    <source>
        <dbReference type="SAM" id="SignalP"/>
    </source>
</evidence>
<organism evidence="2 3">
    <name type="scientific">Thermoleophilum album</name>
    <dbReference type="NCBI Taxonomy" id="29539"/>
    <lineage>
        <taxon>Bacteria</taxon>
        <taxon>Bacillati</taxon>
        <taxon>Actinomycetota</taxon>
        <taxon>Thermoleophilia</taxon>
        <taxon>Thermoleophilales</taxon>
        <taxon>Thermoleophilaceae</taxon>
        <taxon>Thermoleophilum</taxon>
    </lineage>
</organism>
<dbReference type="EMBL" id="FNWJ01000001">
    <property type="protein sequence ID" value="SEH10204.1"/>
    <property type="molecule type" value="Genomic_DNA"/>
</dbReference>
<accession>A0A1H6FK66</accession>
<dbReference type="GO" id="GO:0005975">
    <property type="term" value="P:carbohydrate metabolic process"/>
    <property type="evidence" value="ECO:0007669"/>
    <property type="project" value="UniProtKB-ARBA"/>
</dbReference>
<dbReference type="Gene3D" id="2.60.40.10">
    <property type="entry name" value="Immunoglobulins"/>
    <property type="match status" value="1"/>
</dbReference>
<reference evidence="3" key="1">
    <citation type="submission" date="2016-10" db="EMBL/GenBank/DDBJ databases">
        <authorList>
            <person name="Varghese N."/>
            <person name="Submissions S."/>
        </authorList>
    </citation>
    <scope>NUCLEOTIDE SEQUENCE [LARGE SCALE GENOMIC DNA]</scope>
    <source>
        <strain evidence="3">ATCC 35263</strain>
    </source>
</reference>
<sequence>MGTARPATIRRALALVAASVAGAAAVVGNAAFGNFSAQTQNGGNQIATKPDFRAPQVVRAAVAKTVGFDPDFVRQGGSYYVYAQVSDLGNPPSGTASVTANVSSLTSGHSAVPLVAGSYAVGGQTYNYRSNALAAANPLAAGTYAFTIATADNAGNAATSTPYSVTVDNTQPQASDVQTQNLGATPCRAESGDTVTFTYSEPIDPQSILAGWDGSPTTVTVRIANAGTGDQLTVRNQANTTQLPIANTLNLGRTDYVTATRDFTNSTMQRSGNAIVVKLGTPSGAVSTAAGSGTMTWTVPTTGAYDRAGNNIMTGIRSEQGGADCEF</sequence>
<dbReference type="AlphaFoldDB" id="A0A1H6FK66"/>
<protein>
    <submittedName>
        <fullName evidence="2">Uncharacterized protein</fullName>
    </submittedName>
</protein>
<proteinExistence type="predicted"/>
<dbReference type="STRING" id="29539.SAMN02745716_0051"/>
<name>A0A1H6FK66_THEAL</name>